<evidence type="ECO:0000313" key="3">
    <source>
        <dbReference type="EMBL" id="EAU47106.1"/>
    </source>
</evidence>
<dbReference type="InterPro" id="IPR024370">
    <property type="entry name" value="PBP_domain"/>
</dbReference>
<organism evidence="3 4">
    <name type="scientific">Salipiger bermudensis (strain DSM 26914 / JCM 13377 / KCTC 12554 / HTCC2601)</name>
    <name type="common">Pelagibaca bermudensis</name>
    <dbReference type="NCBI Taxonomy" id="314265"/>
    <lineage>
        <taxon>Bacteria</taxon>
        <taxon>Pseudomonadati</taxon>
        <taxon>Pseudomonadota</taxon>
        <taxon>Alphaproteobacteria</taxon>
        <taxon>Rhodobacterales</taxon>
        <taxon>Roseobacteraceae</taxon>
        <taxon>Salipiger</taxon>
    </lineage>
</organism>
<dbReference type="RefSeq" id="WP_007802703.1">
    <property type="nucleotide sequence ID" value="NZ_DS022277.1"/>
</dbReference>
<protein>
    <submittedName>
        <fullName evidence="3">Sulfate/tungstate uptake family ABC transporter, periplasmic substrate-binding protein</fullName>
    </submittedName>
</protein>
<evidence type="ECO:0000313" key="4">
    <source>
        <dbReference type="Proteomes" id="UP000006230"/>
    </source>
</evidence>
<sequence length="273" mass="28444">MTFARLIASTAASLTLAGAVAAQDTSIIVQSTTSTANSGLYDYLLPIYTGESGITVNVVAVGTGQAIKNAENCDGDLLLVHAKPSEEKFVAAGYGTQRTDLMYNDFVIVGPESDPAGVAGMSDVEAALAQIAEAEALFASRGDDSGTHKKEVALWQAAGVDPTTGSGEWYRETGSGMGATLNAGIGMGAYVMTDRATWISFQNKQDYSVGVEGDEAMFNQYGVIPVNPEHCPSVKIEAAQDFADWLVSEAGQAAIAAYEVDGQQLFFPNAAGS</sequence>
<feature type="domain" description="PBP" evidence="2">
    <location>
        <begin position="20"/>
        <end position="249"/>
    </location>
</feature>
<gene>
    <name evidence="3" type="ORF">R2601_05043</name>
</gene>
<dbReference type="PANTHER" id="PTHR37945">
    <property type="entry name" value="EXTRACELLULAR TUNGSTATE BINDING PROTEIN"/>
    <property type="match status" value="1"/>
</dbReference>
<dbReference type="InterPro" id="IPR052738">
    <property type="entry name" value="ABC-Tungstate_binding"/>
</dbReference>
<dbReference type="eggNOG" id="COG2998">
    <property type="taxonomic scope" value="Bacteria"/>
</dbReference>
<accession>Q0FS95</accession>
<dbReference type="Proteomes" id="UP000006230">
    <property type="component" value="Unassembled WGS sequence"/>
</dbReference>
<reference evidence="3 4" key="1">
    <citation type="journal article" date="2010" name="J. Bacteriol.">
        <title>Genome sequences of Pelagibaca bermudensis HTCC2601T and Maritimibacter alkaliphilus HTCC2654T, the type strains of two marine Roseobacter genera.</title>
        <authorList>
            <person name="Thrash J.C."/>
            <person name="Cho J.C."/>
            <person name="Ferriera S."/>
            <person name="Johnson J."/>
            <person name="Vergin K.L."/>
            <person name="Giovannoni S.J."/>
        </authorList>
    </citation>
    <scope>NUCLEOTIDE SEQUENCE [LARGE SCALE GENOMIC DNA]</scope>
    <source>
        <strain evidence="4">DSM 26914 / JCM 13377 / KCTC 12554 / HTCC2601</strain>
    </source>
</reference>
<dbReference type="HOGENOM" id="CLU_061511_0_0_5"/>
<dbReference type="Pfam" id="PF12849">
    <property type="entry name" value="PBP_like_2"/>
    <property type="match status" value="1"/>
</dbReference>
<keyword evidence="4" id="KW-1185">Reference proteome</keyword>
<proteinExistence type="predicted"/>
<dbReference type="STRING" id="314265.R2601_05043"/>
<dbReference type="Gene3D" id="3.40.190.10">
    <property type="entry name" value="Periplasmic binding protein-like II"/>
    <property type="match status" value="2"/>
</dbReference>
<dbReference type="AlphaFoldDB" id="Q0FS95"/>
<name>Q0FS95_SALBH</name>
<dbReference type="SUPFAM" id="SSF53850">
    <property type="entry name" value="Periplasmic binding protein-like II"/>
    <property type="match status" value="1"/>
</dbReference>
<evidence type="ECO:0000256" key="1">
    <source>
        <dbReference type="SAM" id="SignalP"/>
    </source>
</evidence>
<dbReference type="OrthoDB" id="186379at2"/>
<feature type="chain" id="PRO_5004172190" evidence="1">
    <location>
        <begin position="22"/>
        <end position="273"/>
    </location>
</feature>
<evidence type="ECO:0000259" key="2">
    <source>
        <dbReference type="Pfam" id="PF12849"/>
    </source>
</evidence>
<dbReference type="EMBL" id="AATQ01000009">
    <property type="protein sequence ID" value="EAU47106.1"/>
    <property type="molecule type" value="Genomic_DNA"/>
</dbReference>
<keyword evidence="1" id="KW-0732">Signal</keyword>
<feature type="signal peptide" evidence="1">
    <location>
        <begin position="1"/>
        <end position="21"/>
    </location>
</feature>
<dbReference type="PANTHER" id="PTHR37945:SF1">
    <property type="entry name" value="EXTRACELLULAR TUNGSTATE BINDING PROTEIN"/>
    <property type="match status" value="1"/>
</dbReference>
<comment type="caution">
    <text evidence="3">The sequence shown here is derived from an EMBL/GenBank/DDBJ whole genome shotgun (WGS) entry which is preliminary data.</text>
</comment>